<dbReference type="PANTHER" id="PTHR23026:SF123">
    <property type="entry name" value="NAD(P)H NITROREDUCTASE RV3131-RELATED"/>
    <property type="match status" value="1"/>
</dbReference>
<feature type="domain" description="Nitroreductase" evidence="1">
    <location>
        <begin position="69"/>
        <end position="144"/>
    </location>
</feature>
<protein>
    <submittedName>
        <fullName evidence="2">Nitroreductase family protein</fullName>
    </submittedName>
</protein>
<organism evidence="2">
    <name type="scientific">Dictyoglomus thermophilum</name>
    <dbReference type="NCBI Taxonomy" id="14"/>
    <lineage>
        <taxon>Bacteria</taxon>
        <taxon>Pseudomonadati</taxon>
        <taxon>Dictyoglomota</taxon>
        <taxon>Dictyoglomia</taxon>
        <taxon>Dictyoglomales</taxon>
        <taxon>Dictyoglomaceae</taxon>
        <taxon>Dictyoglomus</taxon>
    </lineage>
</organism>
<dbReference type="Gene3D" id="3.40.109.10">
    <property type="entry name" value="NADH Oxidase"/>
    <property type="match status" value="1"/>
</dbReference>
<comment type="caution">
    <text evidence="2">The sequence shown here is derived from an EMBL/GenBank/DDBJ whole genome shotgun (WGS) entry which is preliminary data.</text>
</comment>
<reference evidence="2" key="1">
    <citation type="journal article" date="2020" name="mSystems">
        <title>Genome- and Community-Level Interaction Insights into Carbon Utilization and Element Cycling Functions of Hydrothermarchaeota in Hydrothermal Sediment.</title>
        <authorList>
            <person name="Zhou Z."/>
            <person name="Liu Y."/>
            <person name="Xu W."/>
            <person name="Pan J."/>
            <person name="Luo Z.H."/>
            <person name="Li M."/>
        </authorList>
    </citation>
    <scope>NUCLEOTIDE SEQUENCE [LARGE SCALE GENOMIC DNA]</scope>
    <source>
        <strain evidence="2">SpSt-81</strain>
    </source>
</reference>
<dbReference type="Pfam" id="PF00881">
    <property type="entry name" value="Nitroreductase"/>
    <property type="match status" value="2"/>
</dbReference>
<dbReference type="InterPro" id="IPR000415">
    <property type="entry name" value="Nitroreductase-like"/>
</dbReference>
<dbReference type="SUPFAM" id="SSF55469">
    <property type="entry name" value="FMN-dependent nitroreductase-like"/>
    <property type="match status" value="1"/>
</dbReference>
<dbReference type="GO" id="GO:0016491">
    <property type="term" value="F:oxidoreductase activity"/>
    <property type="evidence" value="ECO:0007669"/>
    <property type="project" value="InterPro"/>
</dbReference>
<proteinExistence type="predicted"/>
<dbReference type="PANTHER" id="PTHR23026">
    <property type="entry name" value="NADPH NITROREDUCTASE"/>
    <property type="match status" value="1"/>
</dbReference>
<sequence>MLETIKVIKSRVSVRKYLDKEVPKEILEDLVDCGRLAPSGYNRQPWVFLVVTDKALKEKLADVTPWGRFLKEAGAGILIFCEKDAETALEDACAAAENIIISAQAYGLGTCWINSYKKAHSEDVKRLVNCPDNLELMVMLAVGYPAEIPQRPKKKELHEVLKWQTF</sequence>
<dbReference type="InterPro" id="IPR029479">
    <property type="entry name" value="Nitroreductase"/>
</dbReference>
<feature type="domain" description="Nitroreductase" evidence="1">
    <location>
        <begin position="8"/>
        <end position="63"/>
    </location>
</feature>
<dbReference type="CDD" id="cd02062">
    <property type="entry name" value="Nitro_FMN_reductase"/>
    <property type="match status" value="1"/>
</dbReference>
<accession>A0A7C3MPJ2</accession>
<dbReference type="EMBL" id="DTIN01000032">
    <property type="protein sequence ID" value="HFX13972.1"/>
    <property type="molecule type" value="Genomic_DNA"/>
</dbReference>
<dbReference type="InterPro" id="IPR050627">
    <property type="entry name" value="Nitroreductase/BluB"/>
</dbReference>
<gene>
    <name evidence="2" type="ORF">ENW00_07510</name>
</gene>
<dbReference type="AlphaFoldDB" id="A0A7C3MPJ2"/>
<name>A0A7C3MPJ2_DICTH</name>
<evidence type="ECO:0000313" key="2">
    <source>
        <dbReference type="EMBL" id="HFX13972.1"/>
    </source>
</evidence>
<evidence type="ECO:0000259" key="1">
    <source>
        <dbReference type="Pfam" id="PF00881"/>
    </source>
</evidence>